<dbReference type="GO" id="GO:0006071">
    <property type="term" value="P:glycerol metabolic process"/>
    <property type="evidence" value="ECO:0007669"/>
    <property type="project" value="TreeGrafter"/>
</dbReference>
<dbReference type="FunFam" id="3.30.420.40:FF:000104">
    <property type="entry name" value="putative glycerol kinase 5"/>
    <property type="match status" value="1"/>
</dbReference>
<name>A0A0N4UV56_ENTVE</name>
<dbReference type="InterPro" id="IPR000577">
    <property type="entry name" value="Carb_kinase_FGGY"/>
</dbReference>
<dbReference type="Gene3D" id="3.30.420.40">
    <property type="match status" value="2"/>
</dbReference>
<dbReference type="Pfam" id="PF00370">
    <property type="entry name" value="FGGY_N"/>
    <property type="match status" value="1"/>
</dbReference>
<dbReference type="CDD" id="cd07793">
    <property type="entry name" value="ASKHA_NBD_FGGY_GK5-like"/>
    <property type="match status" value="1"/>
</dbReference>
<sequence length="519" mass="57693">MTPSILPSKKSTAKKHVIAMDVGTTTMRACLFDGKCQLVAVAEEPIKLEFSGSDAEGVRAEIDPDLLWDQFCSVLRGVIDVVKDISSICSLGISCQRNTFICWNKQSGLPCHKFVTWKDCRARDECKRWNNSLTLKALNTFGGLLYFLTRQSRFKSARMFAFLSAMVTHRLMVTISQSPELQLLMKQGNLMFGCLDTWLIHKLTGGRVHITEPSNASMDWGRTLLSIISFPTSLLPKHTFTAGRPLASVDSHLFGINVEIGAVAGDQQAALFATGGWNKGDVNISLGTGSFMDVNTGTCPHASMRGLYPLVAWRFPTIYCYTAEGCAHDTALILKWAESIGLFVDVTDTSSMAKRAKPSDLCFVPAFGGIQTPINDYSACCAFLGIRPDTTKEQMVRSILESIAFRVYQIWDTVRKEVGFKLSHIVRCCGGVSANDFVCETVSTLINRPLQRIREQNFASARGIAMMAGLTAGLWNLENLPEMVCVEKTFDPIASQRDILLERFRKWEAHLKRCLHFYD</sequence>
<evidence type="ECO:0000259" key="6">
    <source>
        <dbReference type="Pfam" id="PF00370"/>
    </source>
</evidence>
<dbReference type="Proteomes" id="UP000274131">
    <property type="component" value="Unassembled WGS sequence"/>
</dbReference>
<dbReference type="WBParaSite" id="EVEC_0000130701-mRNA-1">
    <property type="protein sequence ID" value="EVEC_0000130701-mRNA-1"/>
    <property type="gene ID" value="EVEC_0000130701"/>
</dbReference>
<dbReference type="InterPro" id="IPR037444">
    <property type="entry name" value="GK5"/>
</dbReference>
<dbReference type="GO" id="GO:0005739">
    <property type="term" value="C:mitochondrion"/>
    <property type="evidence" value="ECO:0007669"/>
    <property type="project" value="TreeGrafter"/>
</dbReference>
<dbReference type="InterPro" id="IPR043129">
    <property type="entry name" value="ATPase_NBD"/>
</dbReference>
<evidence type="ECO:0000256" key="3">
    <source>
        <dbReference type="ARBA" id="ARBA00022741"/>
    </source>
</evidence>
<feature type="domain" description="Carbohydrate kinase FGGY C-terminal" evidence="7">
    <location>
        <begin position="283"/>
        <end position="470"/>
    </location>
</feature>
<evidence type="ECO:0000259" key="7">
    <source>
        <dbReference type="Pfam" id="PF02782"/>
    </source>
</evidence>
<comment type="similarity">
    <text evidence="1">Belongs to the FGGY kinase family.</text>
</comment>
<dbReference type="OrthoDB" id="6278781at2759"/>
<gene>
    <name evidence="8" type="ORF">EVEC_LOCUS1015</name>
</gene>
<keyword evidence="2" id="KW-0808">Transferase</keyword>
<keyword evidence="9" id="KW-1185">Reference proteome</keyword>
<dbReference type="GO" id="GO:0016301">
    <property type="term" value="F:kinase activity"/>
    <property type="evidence" value="ECO:0007669"/>
    <property type="project" value="UniProtKB-KW"/>
</dbReference>
<evidence type="ECO:0000256" key="2">
    <source>
        <dbReference type="ARBA" id="ARBA00022679"/>
    </source>
</evidence>
<evidence type="ECO:0000256" key="5">
    <source>
        <dbReference type="ARBA" id="ARBA00022840"/>
    </source>
</evidence>
<keyword evidence="5" id="KW-0067">ATP-binding</keyword>
<dbReference type="AlphaFoldDB" id="A0A0N4UV56"/>
<reference evidence="10" key="1">
    <citation type="submission" date="2017-02" db="UniProtKB">
        <authorList>
            <consortium name="WormBaseParasite"/>
        </authorList>
    </citation>
    <scope>IDENTIFICATION</scope>
</reference>
<organism evidence="10">
    <name type="scientific">Enterobius vermicularis</name>
    <name type="common">Human pinworm</name>
    <dbReference type="NCBI Taxonomy" id="51028"/>
    <lineage>
        <taxon>Eukaryota</taxon>
        <taxon>Metazoa</taxon>
        <taxon>Ecdysozoa</taxon>
        <taxon>Nematoda</taxon>
        <taxon>Chromadorea</taxon>
        <taxon>Rhabditida</taxon>
        <taxon>Spirurina</taxon>
        <taxon>Oxyuridomorpha</taxon>
        <taxon>Oxyuroidea</taxon>
        <taxon>Oxyuridae</taxon>
        <taxon>Enterobius</taxon>
    </lineage>
</organism>
<dbReference type="InterPro" id="IPR018484">
    <property type="entry name" value="FGGY_N"/>
</dbReference>
<evidence type="ECO:0000313" key="9">
    <source>
        <dbReference type="Proteomes" id="UP000274131"/>
    </source>
</evidence>
<dbReference type="GO" id="GO:0046167">
    <property type="term" value="P:glycerol-3-phosphate biosynthetic process"/>
    <property type="evidence" value="ECO:0007669"/>
    <property type="project" value="TreeGrafter"/>
</dbReference>
<dbReference type="Pfam" id="PF02782">
    <property type="entry name" value="FGGY_C"/>
    <property type="match status" value="1"/>
</dbReference>
<dbReference type="PANTHER" id="PTHR10196">
    <property type="entry name" value="SUGAR KINASE"/>
    <property type="match status" value="1"/>
</dbReference>
<protein>
    <submittedName>
        <fullName evidence="10">Glycerol kinase</fullName>
    </submittedName>
</protein>
<accession>A0A0N4UV56</accession>
<evidence type="ECO:0000313" key="8">
    <source>
        <dbReference type="EMBL" id="VDD85872.1"/>
    </source>
</evidence>
<dbReference type="SUPFAM" id="SSF53067">
    <property type="entry name" value="Actin-like ATPase domain"/>
    <property type="match status" value="2"/>
</dbReference>
<proteinExistence type="inferred from homology"/>
<dbReference type="STRING" id="51028.A0A0N4UV56"/>
<evidence type="ECO:0000256" key="4">
    <source>
        <dbReference type="ARBA" id="ARBA00022777"/>
    </source>
</evidence>
<dbReference type="PANTHER" id="PTHR10196:SF68">
    <property type="entry name" value="GLYCEROL KINASE 5-RELATED"/>
    <property type="match status" value="1"/>
</dbReference>
<evidence type="ECO:0000313" key="10">
    <source>
        <dbReference type="WBParaSite" id="EVEC_0000130701-mRNA-1"/>
    </source>
</evidence>
<reference evidence="8 9" key="2">
    <citation type="submission" date="2018-10" db="EMBL/GenBank/DDBJ databases">
        <authorList>
            <consortium name="Pathogen Informatics"/>
        </authorList>
    </citation>
    <scope>NUCLEOTIDE SEQUENCE [LARGE SCALE GENOMIC DNA]</scope>
</reference>
<dbReference type="PIRSF" id="PIRSF000538">
    <property type="entry name" value="GlpK"/>
    <property type="match status" value="1"/>
</dbReference>
<evidence type="ECO:0000256" key="1">
    <source>
        <dbReference type="ARBA" id="ARBA00009156"/>
    </source>
</evidence>
<dbReference type="GO" id="GO:0005524">
    <property type="term" value="F:ATP binding"/>
    <property type="evidence" value="ECO:0007669"/>
    <property type="project" value="UniProtKB-KW"/>
</dbReference>
<dbReference type="EMBL" id="UXUI01007159">
    <property type="protein sequence ID" value="VDD85872.1"/>
    <property type="molecule type" value="Genomic_DNA"/>
</dbReference>
<dbReference type="InterPro" id="IPR018485">
    <property type="entry name" value="FGGY_C"/>
</dbReference>
<dbReference type="GO" id="GO:0006641">
    <property type="term" value="P:triglyceride metabolic process"/>
    <property type="evidence" value="ECO:0007669"/>
    <property type="project" value="TreeGrafter"/>
</dbReference>
<keyword evidence="3" id="KW-0547">Nucleotide-binding</keyword>
<feature type="domain" description="Carbohydrate kinase FGGY N-terminal" evidence="6">
    <location>
        <begin position="17"/>
        <end position="272"/>
    </location>
</feature>
<keyword evidence="4" id="KW-0418">Kinase</keyword>